<evidence type="ECO:0000259" key="4">
    <source>
        <dbReference type="PROSITE" id="PS50198"/>
    </source>
</evidence>
<name>A0A4Y9K4V6_9PAST</name>
<keyword evidence="2 5" id="KW-0413">Isomerase</keyword>
<dbReference type="Pfam" id="PF00639">
    <property type="entry name" value="Rotamase"/>
    <property type="match status" value="1"/>
</dbReference>
<reference evidence="5 6" key="1">
    <citation type="submission" date="2019-03" db="EMBL/GenBank/DDBJ databases">
        <title>Diversity of the mouse oral microbiome.</title>
        <authorList>
            <person name="Joseph S."/>
            <person name="Aduse-Opoku J."/>
            <person name="Curtis M."/>
            <person name="Wade W."/>
            <person name="Hashim A."/>
        </authorList>
    </citation>
    <scope>NUCLEOTIDE SEQUENCE [LARGE SCALE GENOMIC DNA]</scope>
    <source>
        <strain evidence="5 6">WT12</strain>
    </source>
</reference>
<feature type="domain" description="PpiC" evidence="4">
    <location>
        <begin position="168"/>
        <end position="268"/>
    </location>
</feature>
<dbReference type="Proteomes" id="UP000297396">
    <property type="component" value="Unassembled WGS sequence"/>
</dbReference>
<dbReference type="Gene3D" id="1.10.4030.10">
    <property type="entry name" value="Porin chaperone SurA, peptide-binding domain"/>
    <property type="match status" value="1"/>
</dbReference>
<keyword evidence="2" id="KW-0697">Rotamase</keyword>
<comment type="caution">
    <text evidence="5">The sequence shown here is derived from an EMBL/GenBank/DDBJ whole genome shotgun (WGS) entry which is preliminary data.</text>
</comment>
<dbReference type="EMBL" id="SPPA01000004">
    <property type="protein sequence ID" value="TFV12169.1"/>
    <property type="molecule type" value="Genomic_DNA"/>
</dbReference>
<dbReference type="PANTHER" id="PTHR47637">
    <property type="entry name" value="CHAPERONE SURA"/>
    <property type="match status" value="1"/>
</dbReference>
<dbReference type="AlphaFoldDB" id="A0A4Y9K4V6"/>
<dbReference type="InterPro" id="IPR027304">
    <property type="entry name" value="Trigger_fact/SurA_dom_sf"/>
</dbReference>
<dbReference type="PROSITE" id="PS01096">
    <property type="entry name" value="PPIC_PPIASE_1"/>
    <property type="match status" value="1"/>
</dbReference>
<dbReference type="SUPFAM" id="SSF54534">
    <property type="entry name" value="FKBP-like"/>
    <property type="match status" value="1"/>
</dbReference>
<feature type="chain" id="PRO_5021343568" evidence="3">
    <location>
        <begin position="25"/>
        <end position="312"/>
    </location>
</feature>
<evidence type="ECO:0000256" key="1">
    <source>
        <dbReference type="ARBA" id="ARBA00022729"/>
    </source>
</evidence>
<organism evidence="5 6">
    <name type="scientific">Muribacter muris</name>
    <dbReference type="NCBI Taxonomy" id="67855"/>
    <lineage>
        <taxon>Bacteria</taxon>
        <taxon>Pseudomonadati</taxon>
        <taxon>Pseudomonadota</taxon>
        <taxon>Gammaproteobacteria</taxon>
        <taxon>Pasteurellales</taxon>
        <taxon>Pasteurellaceae</taxon>
        <taxon>Muribacter</taxon>
    </lineage>
</organism>
<dbReference type="SUPFAM" id="SSF109998">
    <property type="entry name" value="Triger factor/SurA peptide-binding domain-like"/>
    <property type="match status" value="1"/>
</dbReference>
<dbReference type="Pfam" id="PF13624">
    <property type="entry name" value="SurA_N_3"/>
    <property type="match status" value="1"/>
</dbReference>
<evidence type="ECO:0000313" key="6">
    <source>
        <dbReference type="Proteomes" id="UP000297396"/>
    </source>
</evidence>
<protein>
    <submittedName>
        <fullName evidence="5">Peptidylprolyl isomerase</fullName>
    </submittedName>
</protein>
<gene>
    <name evidence="5" type="ORF">E4T80_02755</name>
</gene>
<proteinExistence type="predicted"/>
<dbReference type="Gene3D" id="3.10.50.40">
    <property type="match status" value="1"/>
</dbReference>
<dbReference type="PROSITE" id="PS50198">
    <property type="entry name" value="PPIC_PPIASE_2"/>
    <property type="match status" value="1"/>
</dbReference>
<feature type="signal peptide" evidence="3">
    <location>
        <begin position="1"/>
        <end position="24"/>
    </location>
</feature>
<dbReference type="InterPro" id="IPR023058">
    <property type="entry name" value="PPIase_PpiC_CS"/>
</dbReference>
<dbReference type="InterPro" id="IPR000297">
    <property type="entry name" value="PPIase_PpiC"/>
</dbReference>
<dbReference type="InterPro" id="IPR046357">
    <property type="entry name" value="PPIase_dom_sf"/>
</dbReference>
<keyword evidence="1 3" id="KW-0732">Signal</keyword>
<dbReference type="RefSeq" id="WP_135054731.1">
    <property type="nucleotide sequence ID" value="NZ_JADGLC010000004.1"/>
</dbReference>
<dbReference type="GO" id="GO:0003755">
    <property type="term" value="F:peptidyl-prolyl cis-trans isomerase activity"/>
    <property type="evidence" value="ECO:0007669"/>
    <property type="project" value="UniProtKB-KW"/>
</dbReference>
<dbReference type="InterPro" id="IPR050280">
    <property type="entry name" value="OMP_Chaperone_SurA"/>
</dbReference>
<evidence type="ECO:0000256" key="3">
    <source>
        <dbReference type="SAM" id="SignalP"/>
    </source>
</evidence>
<evidence type="ECO:0000256" key="2">
    <source>
        <dbReference type="PROSITE-ProRule" id="PRU00278"/>
    </source>
</evidence>
<sequence length="312" mass="34989">MKLTHLKSLLVAACALLSVAQLKAEERVVATVDGHPLMQSEVQKALGKRANTEANRKAALDDLINDFIVQREIQQSGIKVNYAYVDQVIENIARQNGITYGQLLDYLDSQRITLNQYRQQIAHQMLMEQIRHQSIGKTIQVEPQEVQALAKEMMEKAKANGKIKAVTGTQHRISHILLKTTPILNDKQAKQKLTEIAAEINAGKQTFEQAASTNSVDYASAAEGGDLGWNFLDIYDPVFAKTAKNSKKGVISAPFKSQFGWHILKVTDTRESDRTEDAYMQKAYEQLVDKQAQAASKDWVKALRDRATIKYF</sequence>
<dbReference type="OrthoDB" id="14196at2"/>
<evidence type="ECO:0000313" key="5">
    <source>
        <dbReference type="EMBL" id="TFV12169.1"/>
    </source>
</evidence>
<accession>A0A4Y9K4V6</accession>
<dbReference type="PANTHER" id="PTHR47637:SF1">
    <property type="entry name" value="CHAPERONE SURA"/>
    <property type="match status" value="1"/>
</dbReference>